<dbReference type="EMBL" id="CP140152">
    <property type="protein sequence ID" value="WQH06617.1"/>
    <property type="molecule type" value="Genomic_DNA"/>
</dbReference>
<dbReference type="InterPro" id="IPR050377">
    <property type="entry name" value="Radical_SAM_PqqE_MftC-like"/>
</dbReference>
<dbReference type="InterPro" id="IPR013785">
    <property type="entry name" value="Aldolase_TIM"/>
</dbReference>
<gene>
    <name evidence="1" type="ORF">SR858_09930</name>
</gene>
<dbReference type="Gene3D" id="3.20.20.70">
    <property type="entry name" value="Aldolase class I"/>
    <property type="match status" value="1"/>
</dbReference>
<dbReference type="SUPFAM" id="SSF102114">
    <property type="entry name" value="Radical SAM enzymes"/>
    <property type="match status" value="1"/>
</dbReference>
<dbReference type="NCBIfam" id="NF038073">
    <property type="entry name" value="rSAM_STM4011"/>
    <property type="match status" value="1"/>
</dbReference>
<proteinExistence type="predicted"/>
<protein>
    <submittedName>
        <fullName evidence="1">STM4011 family radical SAM protein</fullName>
    </submittedName>
</protein>
<evidence type="ECO:0000313" key="1">
    <source>
        <dbReference type="EMBL" id="WQH06617.1"/>
    </source>
</evidence>
<dbReference type="InterPro" id="IPR047771">
    <property type="entry name" value="Radical_SAM_STM4011-like"/>
</dbReference>
<evidence type="ECO:0000313" key="2">
    <source>
        <dbReference type="Proteomes" id="UP001326110"/>
    </source>
</evidence>
<accession>A0ABZ0Y569</accession>
<reference evidence="1 2" key="1">
    <citation type="submission" date="2023-11" db="EMBL/GenBank/DDBJ databases">
        <title>MicrobeMod: A computational toolkit for identifying prokaryotic methylation and restriction-modification with nanopore sequencing.</title>
        <authorList>
            <person name="Crits-Christoph A."/>
            <person name="Kang S.C."/>
            <person name="Lee H."/>
            <person name="Ostrov N."/>
        </authorList>
    </citation>
    <scope>NUCLEOTIDE SEQUENCE [LARGE SCALE GENOMIC DNA]</scope>
    <source>
        <strain evidence="1 2">ATCC 25935</strain>
    </source>
</reference>
<dbReference type="PANTHER" id="PTHR11228">
    <property type="entry name" value="RADICAL SAM DOMAIN PROTEIN"/>
    <property type="match status" value="1"/>
</dbReference>
<organism evidence="1 2">
    <name type="scientific">Duganella zoogloeoides</name>
    <dbReference type="NCBI Taxonomy" id="75659"/>
    <lineage>
        <taxon>Bacteria</taxon>
        <taxon>Pseudomonadati</taxon>
        <taxon>Pseudomonadota</taxon>
        <taxon>Betaproteobacteria</taxon>
        <taxon>Burkholderiales</taxon>
        <taxon>Oxalobacteraceae</taxon>
        <taxon>Telluria group</taxon>
        <taxon>Duganella</taxon>
    </lineage>
</organism>
<dbReference type="CDD" id="cd01335">
    <property type="entry name" value="Radical_SAM"/>
    <property type="match status" value="1"/>
</dbReference>
<name>A0ABZ0Y569_9BURK</name>
<keyword evidence="2" id="KW-1185">Reference proteome</keyword>
<dbReference type="InterPro" id="IPR058240">
    <property type="entry name" value="rSAM_sf"/>
</dbReference>
<dbReference type="RefSeq" id="WP_019920622.1">
    <property type="nucleotide sequence ID" value="NZ_CP140152.1"/>
</dbReference>
<dbReference type="Proteomes" id="UP001326110">
    <property type="component" value="Chromosome"/>
</dbReference>
<dbReference type="PANTHER" id="PTHR11228:SF7">
    <property type="entry name" value="PQQA PEPTIDE CYCLASE"/>
    <property type="match status" value="1"/>
</dbReference>
<sequence length="296" mass="33143">MLTAADGALALLYRGTLSSCNYACDYCPFAKKQDSRAVLARDAREVGRFTEWVAAQDRAISVLFTPWGEALVRRHYRTAMHILATLPNVRQVALQTNLSGPLSWLADMDEASRAKIGLWCTYHPDQTTLARFVERCARLDAVGVRYSVGVVALREHYDAIRALRAALPSHIYLWLNAYDRRGPGYYAADDLAWLDAIDPWFAQSRRPAPSRGKGCLAGEAALSVDGDGTLTRCHFVPEVLGNLYQHELADLLQERSCPRFKCDCYIGYAQRKDLPFQRVFGEGVLARILPMARSAR</sequence>